<dbReference type="EnsemblBacteria" id="CAC12002">
    <property type="protein sequence ID" value="CAC12002"/>
    <property type="gene ID" value="CAC12002"/>
</dbReference>
<keyword evidence="3" id="KW-0328">Glycosyltransferase</keyword>
<dbReference type="STRING" id="273075.gene:9572087"/>
<keyword evidence="4" id="KW-0808">Transferase</keyword>
<dbReference type="InParanoid" id="Q9HJU0"/>
<dbReference type="KEGG" id="tac:Ta0873"/>
<dbReference type="GO" id="GO:0030213">
    <property type="term" value="P:hyaluronan biosynthetic process"/>
    <property type="evidence" value="ECO:0007669"/>
    <property type="project" value="TreeGrafter"/>
</dbReference>
<name>Q9HJU0_THEAC</name>
<evidence type="ECO:0000256" key="3">
    <source>
        <dbReference type="ARBA" id="ARBA00022676"/>
    </source>
</evidence>
<evidence type="ECO:0000313" key="7">
    <source>
        <dbReference type="EMBL" id="CAC12002.1"/>
    </source>
</evidence>
<evidence type="ECO:0000256" key="4">
    <source>
        <dbReference type="ARBA" id="ARBA00022679"/>
    </source>
</evidence>
<evidence type="ECO:0000256" key="2">
    <source>
        <dbReference type="ARBA" id="ARBA00022475"/>
    </source>
</evidence>
<dbReference type="GO" id="GO:0005886">
    <property type="term" value="C:plasma membrane"/>
    <property type="evidence" value="ECO:0007669"/>
    <property type="project" value="UniProtKB-SubCell"/>
</dbReference>
<comment type="subcellular location">
    <subcellularLocation>
        <location evidence="1">Cell membrane</location>
    </subcellularLocation>
</comment>
<dbReference type="eggNOG" id="arCOG01389">
    <property type="taxonomic scope" value="Archaea"/>
</dbReference>
<accession>Q9HJU0</accession>
<feature type="transmembrane region" description="Helical" evidence="6">
    <location>
        <begin position="339"/>
        <end position="362"/>
    </location>
</feature>
<dbReference type="PANTHER" id="PTHR22913:SF12">
    <property type="entry name" value="MANNURONAN SYNTHASE"/>
    <property type="match status" value="1"/>
</dbReference>
<evidence type="ECO:0000313" key="8">
    <source>
        <dbReference type="Proteomes" id="UP000001024"/>
    </source>
</evidence>
<dbReference type="CDD" id="cd06434">
    <property type="entry name" value="GT2_HAS"/>
    <property type="match status" value="1"/>
</dbReference>
<organism evidence="7 8">
    <name type="scientific">Thermoplasma acidophilum (strain ATCC 25905 / DSM 1728 / JCM 9062 / NBRC 15155 / AMRC-C165)</name>
    <dbReference type="NCBI Taxonomy" id="273075"/>
    <lineage>
        <taxon>Archaea</taxon>
        <taxon>Methanobacteriati</taxon>
        <taxon>Thermoplasmatota</taxon>
        <taxon>Thermoplasmata</taxon>
        <taxon>Thermoplasmatales</taxon>
        <taxon>Thermoplasmataceae</taxon>
        <taxon>Thermoplasma</taxon>
    </lineage>
</organism>
<feature type="transmembrane region" description="Helical" evidence="6">
    <location>
        <begin position="374"/>
        <end position="396"/>
    </location>
</feature>
<keyword evidence="6" id="KW-0812">Transmembrane</keyword>
<dbReference type="Gene3D" id="3.90.550.10">
    <property type="entry name" value="Spore Coat Polysaccharide Biosynthesis Protein SpsA, Chain A"/>
    <property type="match status" value="1"/>
</dbReference>
<dbReference type="FunCoup" id="Q9HJU0">
    <property type="interactions" value="2"/>
</dbReference>
<dbReference type="PaxDb" id="273075-Ta0873"/>
<keyword evidence="8" id="KW-1185">Reference proteome</keyword>
<keyword evidence="5 6" id="KW-0472">Membrane</keyword>
<dbReference type="EMBL" id="AL445065">
    <property type="protein sequence ID" value="CAC12002.1"/>
    <property type="molecule type" value="Genomic_DNA"/>
</dbReference>
<dbReference type="AlphaFoldDB" id="Q9HJU0"/>
<dbReference type="GO" id="GO:0050501">
    <property type="term" value="F:hyaluronan synthase activity"/>
    <property type="evidence" value="ECO:0007669"/>
    <property type="project" value="TreeGrafter"/>
</dbReference>
<sequence length="404" mass="46313">MVFGLISSFYYIVNSYNSMKYRRKHNDKSGDDFTAKDVTIVMPVYKEDPIVFEESVASASQQGSQVYVLGDDCDEPYKSIAEKHGCAFIRVSPHRGKRGILSYSMKIVKTPLVMFLDSDTVLDHGAVEDMIKYLEEDVGGVGTNISIFRNGHPVSYTSEFVERVREVIFKSMSRKSSVMVLDGRCALYRTNLVMPFLTSREFQDNTVMGKKSVLGDDRQLTSYIIRSGYRAVKDYDVYARTYQYSSFKKFFKQQIRWGRVGWTYFFKDIASGSARKAGPLYTFNLIYMYLLPIFTAVIGIMTLIYVLPHIHILFYGVIPSMRADPYLIHRIVRDHRVPLLFVARSFVDFLTSASAVIFGVSISTTMKGEKAKVFAYGSIGLLMMFVSTIYALFTFYKQDRWLTR</sequence>
<proteinExistence type="predicted"/>
<dbReference type="Pfam" id="PF13641">
    <property type="entry name" value="Glyco_tranf_2_3"/>
    <property type="match status" value="1"/>
</dbReference>
<dbReference type="PANTHER" id="PTHR22913">
    <property type="entry name" value="HYALURONAN SYNTHASE"/>
    <property type="match status" value="1"/>
</dbReference>
<dbReference type="HOGENOM" id="CLU_659913_0_0_2"/>
<reference evidence="7 8" key="1">
    <citation type="journal article" date="2000" name="Nature">
        <title>The genome sequence of the thermoacidophilic scavenger Thermoplasma acidophilum.</title>
        <authorList>
            <person name="Ruepp A."/>
            <person name="Graml W."/>
            <person name="Santos-Martinez M.L."/>
            <person name="Koretke K.K."/>
            <person name="Volker C."/>
            <person name="Mewes H.W."/>
            <person name="Frishman D."/>
            <person name="Stocker S."/>
            <person name="Lupas A.N."/>
            <person name="Baumeister W."/>
        </authorList>
    </citation>
    <scope>NUCLEOTIDE SEQUENCE [LARGE SCALE GENOMIC DNA]</scope>
    <source>
        <strain evidence="8">ATCC 25905 / DSM 1728 / JCM 9062 / NBRC 15155 / AMRC-C165</strain>
    </source>
</reference>
<dbReference type="InterPro" id="IPR029044">
    <property type="entry name" value="Nucleotide-diphossugar_trans"/>
</dbReference>
<dbReference type="Proteomes" id="UP000001024">
    <property type="component" value="Chromosome"/>
</dbReference>
<feature type="transmembrane region" description="Helical" evidence="6">
    <location>
        <begin position="285"/>
        <end position="318"/>
    </location>
</feature>
<evidence type="ECO:0000256" key="5">
    <source>
        <dbReference type="ARBA" id="ARBA00023136"/>
    </source>
</evidence>
<gene>
    <name evidence="7" type="ordered locus">Ta0873</name>
</gene>
<keyword evidence="2" id="KW-1003">Cell membrane</keyword>
<evidence type="ECO:0000256" key="1">
    <source>
        <dbReference type="ARBA" id="ARBA00004236"/>
    </source>
</evidence>
<evidence type="ECO:0000256" key="6">
    <source>
        <dbReference type="SAM" id="Phobius"/>
    </source>
</evidence>
<protein>
    <submittedName>
        <fullName evidence="7">Membrane bound polysaccharide synthase related protein</fullName>
    </submittedName>
</protein>
<dbReference type="SUPFAM" id="SSF53448">
    <property type="entry name" value="Nucleotide-diphospho-sugar transferases"/>
    <property type="match status" value="1"/>
</dbReference>
<dbReference type="GO" id="GO:0085029">
    <property type="term" value="P:extracellular matrix assembly"/>
    <property type="evidence" value="ECO:0007669"/>
    <property type="project" value="TreeGrafter"/>
</dbReference>
<keyword evidence="6" id="KW-1133">Transmembrane helix</keyword>
<dbReference type="CAZy" id="GT2">
    <property type="family name" value="Glycosyltransferase Family 2"/>
</dbReference>